<keyword evidence="4" id="KW-0862">Zinc</keyword>
<accession>A0A6J1M1L2</accession>
<feature type="domain" description="C2H2-type" evidence="6">
    <location>
        <begin position="52"/>
        <end position="82"/>
    </location>
</feature>
<dbReference type="SMART" id="SM00355">
    <property type="entry name" value="ZnF_C2H2"/>
    <property type="match status" value="4"/>
</dbReference>
<evidence type="ECO:0000259" key="6">
    <source>
        <dbReference type="PROSITE" id="PS50157"/>
    </source>
</evidence>
<dbReference type="OrthoDB" id="7730972at2759"/>
<dbReference type="RefSeq" id="XP_023170485.1">
    <property type="nucleotide sequence ID" value="XM_023314717.2"/>
</dbReference>
<dbReference type="InterPro" id="IPR050688">
    <property type="entry name" value="Zinc_finger/UBP_domain"/>
</dbReference>
<protein>
    <submittedName>
        <fullName evidence="8 9">Transcription factor IIIA-like</fullName>
    </submittedName>
</protein>
<feature type="domain" description="C2H2-type" evidence="6">
    <location>
        <begin position="20"/>
        <end position="47"/>
    </location>
</feature>
<evidence type="ECO:0000256" key="2">
    <source>
        <dbReference type="ARBA" id="ARBA00022737"/>
    </source>
</evidence>
<dbReference type="Pfam" id="PF13909">
    <property type="entry name" value="zf-H2C2_5"/>
    <property type="match status" value="1"/>
</dbReference>
<keyword evidence="3 5" id="KW-0863">Zinc-finger</keyword>
<dbReference type="AlphaFoldDB" id="A0A6J1M1L2"/>
<evidence type="ECO:0000313" key="8">
    <source>
        <dbReference type="RefSeq" id="XP_023170485.1"/>
    </source>
</evidence>
<dbReference type="GeneID" id="111599148"/>
<evidence type="ECO:0000256" key="5">
    <source>
        <dbReference type="PROSITE-ProRule" id="PRU00042"/>
    </source>
</evidence>
<dbReference type="PANTHER" id="PTHR24403">
    <property type="entry name" value="ZINC FINGER PROTEIN"/>
    <property type="match status" value="1"/>
</dbReference>
<organism evidence="7 9">
    <name type="scientific">Drosophila hydei</name>
    <name type="common">Fruit fly</name>
    <dbReference type="NCBI Taxonomy" id="7224"/>
    <lineage>
        <taxon>Eukaryota</taxon>
        <taxon>Metazoa</taxon>
        <taxon>Ecdysozoa</taxon>
        <taxon>Arthropoda</taxon>
        <taxon>Hexapoda</taxon>
        <taxon>Insecta</taxon>
        <taxon>Pterygota</taxon>
        <taxon>Neoptera</taxon>
        <taxon>Endopterygota</taxon>
        <taxon>Diptera</taxon>
        <taxon>Brachycera</taxon>
        <taxon>Muscomorpha</taxon>
        <taxon>Ephydroidea</taxon>
        <taxon>Drosophilidae</taxon>
        <taxon>Drosophila</taxon>
    </lineage>
</organism>
<reference evidence="8 9" key="1">
    <citation type="submission" date="2025-04" db="UniProtKB">
        <authorList>
            <consortium name="RefSeq"/>
        </authorList>
    </citation>
    <scope>IDENTIFICATION</scope>
    <source>
        <strain evidence="8 9">15085-1641.00</strain>
        <tissue evidence="8 9">Whole body</tissue>
    </source>
</reference>
<dbReference type="RefSeq" id="XP_023170486.1">
    <property type="nucleotide sequence ID" value="XM_023314718.1"/>
</dbReference>
<dbReference type="Proteomes" id="UP000504633">
    <property type="component" value="Unplaced"/>
</dbReference>
<keyword evidence="7" id="KW-1185">Reference proteome</keyword>
<dbReference type="KEGG" id="dhe:111599148"/>
<dbReference type="PROSITE" id="PS50157">
    <property type="entry name" value="ZINC_FINGER_C2H2_2"/>
    <property type="match status" value="2"/>
</dbReference>
<evidence type="ECO:0000256" key="4">
    <source>
        <dbReference type="ARBA" id="ARBA00022833"/>
    </source>
</evidence>
<evidence type="ECO:0000313" key="9">
    <source>
        <dbReference type="RefSeq" id="XP_023170486.1"/>
    </source>
</evidence>
<dbReference type="GO" id="GO:0045944">
    <property type="term" value="P:positive regulation of transcription by RNA polymerase II"/>
    <property type="evidence" value="ECO:0007669"/>
    <property type="project" value="TreeGrafter"/>
</dbReference>
<dbReference type="InterPro" id="IPR013087">
    <property type="entry name" value="Znf_C2H2_type"/>
</dbReference>
<dbReference type="OMA" id="TTRCYNI"/>
<keyword evidence="1" id="KW-0479">Metal-binding</keyword>
<keyword evidence="2" id="KW-0677">Repeat</keyword>
<dbReference type="PANTHER" id="PTHR24403:SF67">
    <property type="entry name" value="FI01116P-RELATED"/>
    <property type="match status" value="1"/>
</dbReference>
<dbReference type="GO" id="GO:0005634">
    <property type="term" value="C:nucleus"/>
    <property type="evidence" value="ECO:0007669"/>
    <property type="project" value="TreeGrafter"/>
</dbReference>
<sequence length="253" mass="29232">MEDDVIVIGPKKAPKSSKIYKCSKCSYQTNRAYNVQRHLAKHYEKPPKELQHICPYAGCSFTTLRWDNLIRHRQGIHRATKPLVENTTTLSNDEEAASMPCQEVPELSEDDNLSAVPSIEYPEKEEEEEELASVEDDDQTSWAYDECGESIEEYPEPISEAQSTNETKINKQNIVKPKRTYQKGKTKTYACNSCNYRTTRCYNIKRHIVKHMENPNEGVLLHVCIISGCKFVTPRWDNLCRHVKRIHPETVNK</sequence>
<evidence type="ECO:0000256" key="1">
    <source>
        <dbReference type="ARBA" id="ARBA00022723"/>
    </source>
</evidence>
<evidence type="ECO:0000256" key="3">
    <source>
        <dbReference type="ARBA" id="ARBA00022771"/>
    </source>
</evidence>
<dbReference type="Gene3D" id="3.30.160.60">
    <property type="entry name" value="Classic Zinc Finger"/>
    <property type="match status" value="2"/>
</dbReference>
<proteinExistence type="predicted"/>
<evidence type="ECO:0000313" key="7">
    <source>
        <dbReference type="Proteomes" id="UP000504633"/>
    </source>
</evidence>
<dbReference type="GO" id="GO:0008270">
    <property type="term" value="F:zinc ion binding"/>
    <property type="evidence" value="ECO:0007669"/>
    <property type="project" value="UniProtKB-KW"/>
</dbReference>
<name>A0A6J1M1L2_DROHY</name>
<gene>
    <name evidence="8 9" type="primary">LOC111599148</name>
</gene>